<proteinExistence type="predicted"/>
<reference evidence="2 3" key="1">
    <citation type="submission" date="2019-02" db="EMBL/GenBank/DDBJ databases">
        <title>Arundinibacter roseus gen. nov., sp. nov., a new member of the family Cytophagaceae.</title>
        <authorList>
            <person name="Szuroczki S."/>
            <person name="Khayer B."/>
            <person name="Sproer C."/>
            <person name="Toumi M."/>
            <person name="Szabo A."/>
            <person name="Felfoldi T."/>
            <person name="Schumann P."/>
            <person name="Toth E."/>
        </authorList>
    </citation>
    <scope>NUCLEOTIDE SEQUENCE [LARGE SCALE GENOMIC DNA]</scope>
    <source>
        <strain evidence="2 3">DMA-k-7a</strain>
    </source>
</reference>
<keyword evidence="1" id="KW-0732">Signal</keyword>
<feature type="signal peptide" evidence="1">
    <location>
        <begin position="1"/>
        <end position="20"/>
    </location>
</feature>
<dbReference type="InterPro" id="IPR021314">
    <property type="entry name" value="DUF2911"/>
</dbReference>
<comment type="caution">
    <text evidence="2">The sequence shown here is derived from an EMBL/GenBank/DDBJ whole genome shotgun (WGS) entry which is preliminary data.</text>
</comment>
<accession>A0A4R4KND7</accession>
<sequence>MKKYYLSFALALAIAGTSLAQRTPQASPAATLMQTVGVTDFTVVYSRPAVKGRTIFGDSTLVPYGQVWRTGANMATTLQASTDFMFGGKLVPAGKYALFSVPNGGEWTLILNKNFNQGGTADYKESEDVARVMAAPASAPFAESFTISFSDITDSTSVLNVGWASVNVPVKITVMTTENTMAAMDKAVSEKPEDPATLQTAANYMLSKGKDLPKALALADKSIGLGENFRNLWLKAQILAKMGKVAEAVPLAQKALALGQSSNDSAFGFMKPQIENGLKGWQAMLPAAATSAVKNLKGKKK</sequence>
<dbReference type="Pfam" id="PF11138">
    <property type="entry name" value="DUF2911"/>
    <property type="match status" value="1"/>
</dbReference>
<dbReference type="OrthoDB" id="195456at2"/>
<evidence type="ECO:0000256" key="1">
    <source>
        <dbReference type="SAM" id="SignalP"/>
    </source>
</evidence>
<dbReference type="RefSeq" id="WP_132115034.1">
    <property type="nucleotide sequence ID" value="NZ_SMJU01000002.1"/>
</dbReference>
<dbReference type="EMBL" id="SMJU01000002">
    <property type="protein sequence ID" value="TDB68249.1"/>
    <property type="molecule type" value="Genomic_DNA"/>
</dbReference>
<organism evidence="2 3">
    <name type="scientific">Arundinibacter roseus</name>
    <dbReference type="NCBI Taxonomy" id="2070510"/>
    <lineage>
        <taxon>Bacteria</taxon>
        <taxon>Pseudomonadati</taxon>
        <taxon>Bacteroidota</taxon>
        <taxon>Cytophagia</taxon>
        <taxon>Cytophagales</taxon>
        <taxon>Spirosomataceae</taxon>
        <taxon>Arundinibacter</taxon>
    </lineage>
</organism>
<dbReference type="InterPro" id="IPR011990">
    <property type="entry name" value="TPR-like_helical_dom_sf"/>
</dbReference>
<evidence type="ECO:0000313" key="3">
    <source>
        <dbReference type="Proteomes" id="UP000295706"/>
    </source>
</evidence>
<dbReference type="Proteomes" id="UP000295706">
    <property type="component" value="Unassembled WGS sequence"/>
</dbReference>
<name>A0A4R4KND7_9BACT</name>
<gene>
    <name evidence="2" type="ORF">EZE20_04845</name>
</gene>
<evidence type="ECO:0000313" key="2">
    <source>
        <dbReference type="EMBL" id="TDB68249.1"/>
    </source>
</evidence>
<dbReference type="SUPFAM" id="SSF48452">
    <property type="entry name" value="TPR-like"/>
    <property type="match status" value="1"/>
</dbReference>
<dbReference type="Gene3D" id="1.25.40.10">
    <property type="entry name" value="Tetratricopeptide repeat domain"/>
    <property type="match status" value="1"/>
</dbReference>
<protein>
    <submittedName>
        <fullName evidence="2">DUF2911 domain-containing protein</fullName>
    </submittedName>
</protein>
<keyword evidence="3" id="KW-1185">Reference proteome</keyword>
<feature type="chain" id="PRO_5020451978" evidence="1">
    <location>
        <begin position="21"/>
        <end position="301"/>
    </location>
</feature>
<dbReference type="AlphaFoldDB" id="A0A4R4KND7"/>